<protein>
    <submittedName>
        <fullName evidence="2">Uncharacterized protein</fullName>
    </submittedName>
</protein>
<reference evidence="2" key="1">
    <citation type="submission" date="2014-11" db="EMBL/GenBank/DDBJ databases">
        <authorList>
            <person name="Otto D Thomas"/>
            <person name="Naeem Raeece"/>
        </authorList>
    </citation>
    <scope>NUCLEOTIDE SEQUENCE</scope>
</reference>
<feature type="compositionally biased region" description="Pro residues" evidence="1">
    <location>
        <begin position="264"/>
        <end position="283"/>
    </location>
</feature>
<dbReference type="AlphaFoldDB" id="A0A0G4HQY7"/>
<feature type="non-terminal residue" evidence="2">
    <location>
        <position position="1"/>
    </location>
</feature>
<proteinExistence type="predicted"/>
<dbReference type="VEuPathDB" id="CryptoDB:Cvel_30409"/>
<accession>A0A0G4HQY7</accession>
<gene>
    <name evidence="2" type="ORF">Cvel_30409</name>
</gene>
<feature type="compositionally biased region" description="Basic and acidic residues" evidence="1">
    <location>
        <begin position="194"/>
        <end position="206"/>
    </location>
</feature>
<feature type="region of interest" description="Disordered" evidence="1">
    <location>
        <begin position="185"/>
        <end position="304"/>
    </location>
</feature>
<sequence>VVGLLQEMLVLCPSPPPEVAFTDLRNAYVNLATRYPEFKTLDQFPTDLRTAFRIEEQRRSNNNEFTPLPYANRDGKTSNNALHHLQSHSMRYEGESGRSTPVSCASSATTCHFLAGGSPETLDAAYFLTFKKVERELQSGLEAEMQKSRYGGGGGRGRGGGEDNDFGDGEADFDSLLHEIHDRELSIPPPTWKGRGDREGWGEQRRHTGPRQQVPVGVERTTGIGNRPQGPQGVERGVWGYPSEHPLARRPPSGGPGWRRPPVRGGPPAPPPGPAHNVMPPPGGWRRNEETETLRQSRERGRAF</sequence>
<dbReference type="EMBL" id="CDMZ01003529">
    <property type="protein sequence ID" value="CEM46712.1"/>
    <property type="molecule type" value="Genomic_DNA"/>
</dbReference>
<evidence type="ECO:0000256" key="1">
    <source>
        <dbReference type="SAM" id="MobiDB-lite"/>
    </source>
</evidence>
<name>A0A0G4HQY7_9ALVE</name>
<feature type="region of interest" description="Disordered" evidence="1">
    <location>
        <begin position="145"/>
        <end position="172"/>
    </location>
</feature>
<organism evidence="2">
    <name type="scientific">Chromera velia CCMP2878</name>
    <dbReference type="NCBI Taxonomy" id="1169474"/>
    <lineage>
        <taxon>Eukaryota</taxon>
        <taxon>Sar</taxon>
        <taxon>Alveolata</taxon>
        <taxon>Colpodellida</taxon>
        <taxon>Chromeraceae</taxon>
        <taxon>Chromera</taxon>
    </lineage>
</organism>
<feature type="compositionally biased region" description="Basic and acidic residues" evidence="1">
    <location>
        <begin position="286"/>
        <end position="304"/>
    </location>
</feature>
<evidence type="ECO:0000313" key="2">
    <source>
        <dbReference type="EMBL" id="CEM46712.1"/>
    </source>
</evidence>
<feature type="compositionally biased region" description="Acidic residues" evidence="1">
    <location>
        <begin position="162"/>
        <end position="172"/>
    </location>
</feature>